<dbReference type="AlphaFoldDB" id="A0ABD2G187"/>
<feature type="compositionally biased region" description="Basic and acidic residues" evidence="1">
    <location>
        <begin position="144"/>
        <end position="158"/>
    </location>
</feature>
<feature type="compositionally biased region" description="Basic and acidic residues" evidence="1">
    <location>
        <begin position="87"/>
        <end position="102"/>
    </location>
</feature>
<organism evidence="2 3">
    <name type="scientific">Pagothenia borchgrevinki</name>
    <name type="common">Bald rockcod</name>
    <name type="synonym">Trematomus borchgrevinki</name>
    <dbReference type="NCBI Taxonomy" id="8213"/>
    <lineage>
        <taxon>Eukaryota</taxon>
        <taxon>Metazoa</taxon>
        <taxon>Chordata</taxon>
        <taxon>Craniata</taxon>
        <taxon>Vertebrata</taxon>
        <taxon>Euteleostomi</taxon>
        <taxon>Actinopterygii</taxon>
        <taxon>Neopterygii</taxon>
        <taxon>Teleostei</taxon>
        <taxon>Neoteleostei</taxon>
        <taxon>Acanthomorphata</taxon>
        <taxon>Eupercaria</taxon>
        <taxon>Perciformes</taxon>
        <taxon>Notothenioidei</taxon>
        <taxon>Nototheniidae</taxon>
        <taxon>Pagothenia</taxon>
    </lineage>
</organism>
<dbReference type="Proteomes" id="UP001619887">
    <property type="component" value="Unassembled WGS sequence"/>
</dbReference>
<dbReference type="EMBL" id="JBIYXZ010002084">
    <property type="protein sequence ID" value="KAL3047685.1"/>
    <property type="molecule type" value="Genomic_DNA"/>
</dbReference>
<feature type="compositionally biased region" description="Basic and acidic residues" evidence="1">
    <location>
        <begin position="1"/>
        <end position="22"/>
    </location>
</feature>
<evidence type="ECO:0000256" key="1">
    <source>
        <dbReference type="SAM" id="MobiDB-lite"/>
    </source>
</evidence>
<keyword evidence="3" id="KW-1185">Reference proteome</keyword>
<reference evidence="2 3" key="2">
    <citation type="journal article" date="2024" name="G3 (Bethesda)">
        <title>The genome of the cryopelagic Antarctic bald notothen, Trematomus borchgrevinki.</title>
        <authorList>
            <person name="Rayamajhi N."/>
            <person name="Rivera-Colon A.G."/>
            <person name="Minhas B.F."/>
            <person name="Cheng C.C."/>
            <person name="Catchen J.M."/>
        </authorList>
    </citation>
    <scope>NUCLEOTIDE SEQUENCE [LARGE SCALE GENOMIC DNA]</scope>
    <source>
        <strain evidence="2">AGRC-2024</strain>
    </source>
</reference>
<feature type="compositionally biased region" description="Polar residues" evidence="1">
    <location>
        <begin position="306"/>
        <end position="317"/>
    </location>
</feature>
<evidence type="ECO:0000313" key="3">
    <source>
        <dbReference type="Proteomes" id="UP001619887"/>
    </source>
</evidence>
<gene>
    <name evidence="2" type="ORF">OYC64_021797</name>
</gene>
<sequence>MEAKEESKSDERNDDEGSKQDENGNVSEPDSENRDSEFMKKSDNVSSHVSEVMVASSGDQAQSPTHTAVDFDTAQKSEVPTAQPDSNTEKHTGENPADHSATDGENGADTEEASKASEEGASVLLQPQTQSPTQNNDNTEESVAEVKESPEVLTRENNAEMVTNWVTKHQTSKCFETFVEPLEDLKESPDAQLNANEEETQSTEQTRAESPLVIAEISQSVNEERDTSKEEPQSSAGEQSEEDSEQVEETEVKDFIAKPESDKQSVKEQDMRSEDQQGSRRSLDKVQEGLMQDDTEQTDVSKTEVESLSGTQHSVTSGRPEGEEKSSPELNEEEKGLLPLSKTEEQGECSTIPEGLSKLKANDTEETLETSEQSREVKEITDFTTSKSDDGSQEETQRKDIDPQPSDGSVNGDRRDVQMIEDIKHTLSKDRLSTFSVDETMFSRSSYPLLTAARTESGH</sequence>
<feature type="compositionally biased region" description="Basic and acidic residues" evidence="1">
    <location>
        <begin position="222"/>
        <end position="232"/>
    </location>
</feature>
<feature type="compositionally biased region" description="Polar residues" evidence="1">
    <location>
        <begin position="74"/>
        <end position="86"/>
    </location>
</feature>
<proteinExistence type="predicted"/>
<feature type="compositionally biased region" description="Acidic residues" evidence="1">
    <location>
        <begin position="239"/>
        <end position="249"/>
    </location>
</feature>
<feature type="compositionally biased region" description="Basic and acidic residues" evidence="1">
    <location>
        <begin position="250"/>
        <end position="287"/>
    </location>
</feature>
<evidence type="ECO:0000313" key="2">
    <source>
        <dbReference type="EMBL" id="KAL3047685.1"/>
    </source>
</evidence>
<feature type="compositionally biased region" description="Polar residues" evidence="1">
    <location>
        <begin position="125"/>
        <end position="137"/>
    </location>
</feature>
<accession>A0ABD2G187</accession>
<feature type="compositionally biased region" description="Basic and acidic residues" evidence="1">
    <location>
        <begin position="31"/>
        <end position="43"/>
    </location>
</feature>
<protein>
    <submittedName>
        <fullName evidence="2">Uncharacterized protein</fullName>
    </submittedName>
</protein>
<feature type="compositionally biased region" description="Polar residues" evidence="1">
    <location>
        <begin position="57"/>
        <end position="66"/>
    </location>
</feature>
<name>A0ABD2G187_PAGBO</name>
<reference evidence="2 3" key="1">
    <citation type="journal article" date="2022" name="G3 (Bethesda)">
        <title>Evaluating Illumina-, Nanopore-, and PacBio-based genome assembly strategies with the bald notothen, Trematomus borchgrevinki.</title>
        <authorList>
            <person name="Rayamajhi N."/>
            <person name="Cheng C.C."/>
            <person name="Catchen J.M."/>
        </authorList>
    </citation>
    <scope>NUCLEOTIDE SEQUENCE [LARGE SCALE GENOMIC DNA]</scope>
    <source>
        <strain evidence="2">AGRC-2024</strain>
    </source>
</reference>
<feature type="compositionally biased region" description="Basic and acidic residues" evidence="1">
    <location>
        <begin position="372"/>
        <end position="402"/>
    </location>
</feature>
<comment type="caution">
    <text evidence="2">The sequence shown here is derived from an EMBL/GenBank/DDBJ whole genome shotgun (WGS) entry which is preliminary data.</text>
</comment>
<feature type="region of interest" description="Disordered" evidence="1">
    <location>
        <begin position="1"/>
        <end position="158"/>
    </location>
</feature>
<feature type="region of interest" description="Disordered" evidence="1">
    <location>
        <begin position="180"/>
        <end position="417"/>
    </location>
</feature>